<organism evidence="9 10">
    <name type="scientific">Methylobacterium soli</name>
    <dbReference type="NCBI Taxonomy" id="553447"/>
    <lineage>
        <taxon>Bacteria</taxon>
        <taxon>Pseudomonadati</taxon>
        <taxon>Pseudomonadota</taxon>
        <taxon>Alphaproteobacteria</taxon>
        <taxon>Hyphomicrobiales</taxon>
        <taxon>Methylobacteriaceae</taxon>
        <taxon>Methylobacterium</taxon>
    </lineage>
</organism>
<keyword evidence="3 7" id="KW-0732">Signal</keyword>
<dbReference type="GO" id="GO:0015288">
    <property type="term" value="F:porin activity"/>
    <property type="evidence" value="ECO:0007669"/>
    <property type="project" value="InterPro"/>
</dbReference>
<evidence type="ECO:0000256" key="7">
    <source>
        <dbReference type="RuleBase" id="RU363072"/>
    </source>
</evidence>
<name>A0A6L3SQW6_9HYPH</name>
<evidence type="ECO:0000256" key="3">
    <source>
        <dbReference type="ARBA" id="ARBA00022729"/>
    </source>
</evidence>
<dbReference type="InterPro" id="IPR038673">
    <property type="entry name" value="OprB_sf"/>
</dbReference>
<dbReference type="AlphaFoldDB" id="A0A6L3SQW6"/>
<dbReference type="Proteomes" id="UP000474159">
    <property type="component" value="Unassembled WGS sequence"/>
</dbReference>
<proteinExistence type="inferred from homology"/>
<dbReference type="OrthoDB" id="5755240at2"/>
<keyword evidence="5" id="KW-0998">Cell outer membrane</keyword>
<dbReference type="PANTHER" id="PTHR34001:SF3">
    <property type="entry name" value="BLL7405 PROTEIN"/>
    <property type="match status" value="1"/>
</dbReference>
<dbReference type="Pfam" id="PF04966">
    <property type="entry name" value="OprB"/>
    <property type="match status" value="1"/>
</dbReference>
<protein>
    <submittedName>
        <fullName evidence="9">Outer membrane beta-barrel protein</fullName>
    </submittedName>
</protein>
<comment type="subcellular location">
    <subcellularLocation>
        <location evidence="1">Cell outer membrane</location>
    </subcellularLocation>
</comment>
<dbReference type="InterPro" id="IPR007049">
    <property type="entry name" value="Carb-sel_porin_OprB"/>
</dbReference>
<sequence>MAAAGQSLLGLAVVGVALAPALVRAADPAPPRALPSFVDWSGPYLGLQGSAGASFGALGFGPTTIGGRTIPAFKTGDATGRSDRGRDATTAVGGAFGGYNWQSGPWLYGIEADLSAANLKRPVASSAPGFGYEGVDPAFSLIRAKTDLFGTLRARLGYSFERALVYATFGLAGAETRLLASYPDLSGNPLAAGPLATGRRDLGRLSFTLGAGFQYAISDSLALGLDYRYVDLGRSDRFDLGSVPGPGGGPVSTRASFTSNQMLARLSWYPGGLNLPPESDETASRDADPGETGRFSLHGQTTFFNQAVPRFRSPYRGENSLVPNQAQATTTATAFVGFKLLEGTELYYNPEFSQGFGLSRTLGIAGFVNGEAQKAGAPFPKLRSNRYFVRQTFGLGGESEDVPDGPNQVATRRDIERITVVAGKFALGDFFDGNSYAHDPRVDFMNWSLWASTAWDFPANLPGFTQGVMVEYNQAAFAIRAAYTQVPKEPSSDVLDPRILRRGGATIEFEERHVLPGLDQPGRIRLGLFTNVGNTARYREVVALTEAGLFVDINDAAAATRRPRRKSGLYLNLEQALTADLGLFARASAADGRNENLSFTDVDRSVSGGLSLKGTAWSRPGDTVGLGTTLNGLSPAHRAYFANGGLGLLIGDGRLNYAPERAVEAYYALGLTKALTVSFNYQYVVNPGYNRDRGPASFFGTRIHADF</sequence>
<dbReference type="GO" id="GO:0009279">
    <property type="term" value="C:cell outer membrane"/>
    <property type="evidence" value="ECO:0007669"/>
    <property type="project" value="UniProtKB-SubCell"/>
</dbReference>
<keyword evidence="10" id="KW-1185">Reference proteome</keyword>
<dbReference type="InterPro" id="IPR011250">
    <property type="entry name" value="OMP/PagP_B-barrel"/>
</dbReference>
<evidence type="ECO:0000259" key="8">
    <source>
        <dbReference type="Pfam" id="PF13505"/>
    </source>
</evidence>
<keyword evidence="4" id="KW-0472">Membrane</keyword>
<gene>
    <name evidence="9" type="ORF">F6X53_26480</name>
</gene>
<feature type="chain" id="PRO_5027143031" evidence="7">
    <location>
        <begin position="26"/>
        <end position="707"/>
    </location>
</feature>
<comment type="caution">
    <text evidence="9">The sequence shown here is derived from an EMBL/GenBank/DDBJ whole genome shotgun (WGS) entry which is preliminary data.</text>
</comment>
<accession>A0A6L3SQW6</accession>
<dbReference type="GO" id="GO:0008643">
    <property type="term" value="P:carbohydrate transport"/>
    <property type="evidence" value="ECO:0007669"/>
    <property type="project" value="InterPro"/>
</dbReference>
<evidence type="ECO:0000256" key="4">
    <source>
        <dbReference type="ARBA" id="ARBA00023136"/>
    </source>
</evidence>
<dbReference type="SUPFAM" id="SSF56925">
    <property type="entry name" value="OMPA-like"/>
    <property type="match status" value="1"/>
</dbReference>
<dbReference type="EMBL" id="VZZK01000040">
    <property type="protein sequence ID" value="KAB1073852.1"/>
    <property type="molecule type" value="Genomic_DNA"/>
</dbReference>
<reference evidence="9 10" key="1">
    <citation type="submission" date="2019-09" db="EMBL/GenBank/DDBJ databases">
        <title>YIM 48816 draft genome.</title>
        <authorList>
            <person name="Jiang L."/>
        </authorList>
    </citation>
    <scope>NUCLEOTIDE SEQUENCE [LARGE SCALE GENOMIC DNA]</scope>
    <source>
        <strain evidence="9 10">YIM 48816</strain>
    </source>
</reference>
<dbReference type="Gene3D" id="2.40.160.180">
    <property type="entry name" value="Carbohydrate-selective porin OprB"/>
    <property type="match status" value="1"/>
</dbReference>
<evidence type="ECO:0000256" key="2">
    <source>
        <dbReference type="ARBA" id="ARBA00008769"/>
    </source>
</evidence>
<feature type="signal peptide" evidence="7">
    <location>
        <begin position="1"/>
        <end position="25"/>
    </location>
</feature>
<evidence type="ECO:0000256" key="1">
    <source>
        <dbReference type="ARBA" id="ARBA00004442"/>
    </source>
</evidence>
<comment type="similarity">
    <text evidence="2 7">Belongs to the OprB family.</text>
</comment>
<dbReference type="InterPro" id="IPR027385">
    <property type="entry name" value="Beta-barrel_OMP"/>
</dbReference>
<dbReference type="PANTHER" id="PTHR34001">
    <property type="entry name" value="BLL7405 PROTEIN"/>
    <property type="match status" value="1"/>
</dbReference>
<dbReference type="Pfam" id="PF13505">
    <property type="entry name" value="OMP_b-brl"/>
    <property type="match status" value="1"/>
</dbReference>
<evidence type="ECO:0000313" key="9">
    <source>
        <dbReference type="EMBL" id="KAB1073852.1"/>
    </source>
</evidence>
<feature type="domain" description="Outer membrane protein beta-barrel" evidence="8">
    <location>
        <begin position="40"/>
        <end position="234"/>
    </location>
</feature>
<comment type="similarity">
    <text evidence="6">Belongs to the Omp25/RopB family.</text>
</comment>
<dbReference type="Gene3D" id="2.40.160.20">
    <property type="match status" value="1"/>
</dbReference>
<evidence type="ECO:0000256" key="5">
    <source>
        <dbReference type="ARBA" id="ARBA00023237"/>
    </source>
</evidence>
<evidence type="ECO:0000313" key="10">
    <source>
        <dbReference type="Proteomes" id="UP000474159"/>
    </source>
</evidence>
<dbReference type="InterPro" id="IPR051692">
    <property type="entry name" value="OMP-like"/>
</dbReference>
<evidence type="ECO:0000256" key="6">
    <source>
        <dbReference type="ARBA" id="ARBA00038306"/>
    </source>
</evidence>